<comment type="caution">
    <text evidence="2">The sequence shown here is derived from an EMBL/GenBank/DDBJ whole genome shotgun (WGS) entry which is preliminary data.</text>
</comment>
<sequence length="339" mass="38658">MDSKQLRTLGYNYELGIGVEKDEKKAFEYYMKAAELGNPTAMQDVSLCYYYGIGVEINYQKSFEYCKKSADLGNAMGMSNVGDHYQHGQGVDQDYNKAFKYFEKAANIGSSKSAMYNVDNCYRNGIGTKRDIQSANYWFRKYKSLLKTNRSPDHINPELKRILDDERFKLSWIDYKEINDTWLSVALKVIHNSNEHDQEFIQELKNHCEIGYENPSFLDCIGVSINDDGDYIIVMGIAPRGSLRQNLVEVSQLEWNDKLTILNGIVIDLESIHAQKLVHRDLHSGNILQRDELQHACITDLGLSKNEKEGKICGILPYIAPEVLVGQPYTKASDIYSLG</sequence>
<protein>
    <recommendedName>
        <fullName evidence="1">Protein kinase domain-containing protein</fullName>
    </recommendedName>
</protein>
<dbReference type="GO" id="GO:0004672">
    <property type="term" value="F:protein kinase activity"/>
    <property type="evidence" value="ECO:0007669"/>
    <property type="project" value="InterPro"/>
</dbReference>
<dbReference type="PANTHER" id="PTHR43628">
    <property type="entry name" value="ACTIVATOR OF C KINASE PROTEIN 1-RELATED"/>
    <property type="match status" value="1"/>
</dbReference>
<evidence type="ECO:0000313" key="2">
    <source>
        <dbReference type="EMBL" id="RIB00316.1"/>
    </source>
</evidence>
<keyword evidence="3" id="KW-1185">Reference proteome</keyword>
<dbReference type="Pfam" id="PF00069">
    <property type="entry name" value="Pkinase"/>
    <property type="match status" value="1"/>
</dbReference>
<proteinExistence type="predicted"/>
<dbReference type="InterPro" id="IPR006597">
    <property type="entry name" value="Sel1-like"/>
</dbReference>
<dbReference type="EMBL" id="QKWP01004534">
    <property type="protein sequence ID" value="RIB00316.1"/>
    <property type="molecule type" value="Genomic_DNA"/>
</dbReference>
<dbReference type="OrthoDB" id="2384430at2759"/>
<dbReference type="InterPro" id="IPR000719">
    <property type="entry name" value="Prot_kinase_dom"/>
</dbReference>
<dbReference type="SUPFAM" id="SSF56112">
    <property type="entry name" value="Protein kinase-like (PK-like)"/>
    <property type="match status" value="1"/>
</dbReference>
<feature type="domain" description="Protein kinase" evidence="1">
    <location>
        <begin position="157"/>
        <end position="339"/>
    </location>
</feature>
<name>A0A397TZR7_9GLOM</name>
<dbReference type="PANTHER" id="PTHR43628:SF1">
    <property type="entry name" value="CHITIN SYNTHASE REGULATORY FACTOR 2-RELATED"/>
    <property type="match status" value="1"/>
</dbReference>
<accession>A0A397TZR7</accession>
<dbReference type="Proteomes" id="UP000266673">
    <property type="component" value="Unassembled WGS sequence"/>
</dbReference>
<reference evidence="2 3" key="1">
    <citation type="submission" date="2018-06" db="EMBL/GenBank/DDBJ databases">
        <title>Comparative genomics reveals the genomic features of Rhizophagus irregularis, R. cerebriforme, R. diaphanum and Gigaspora rosea, and their symbiotic lifestyle signature.</title>
        <authorList>
            <person name="Morin E."/>
            <person name="San Clemente H."/>
            <person name="Chen E.C.H."/>
            <person name="De La Providencia I."/>
            <person name="Hainaut M."/>
            <person name="Kuo A."/>
            <person name="Kohler A."/>
            <person name="Murat C."/>
            <person name="Tang N."/>
            <person name="Roy S."/>
            <person name="Loubradou J."/>
            <person name="Henrissat B."/>
            <person name="Grigoriev I.V."/>
            <person name="Corradi N."/>
            <person name="Roux C."/>
            <person name="Martin F.M."/>
        </authorList>
    </citation>
    <scope>NUCLEOTIDE SEQUENCE [LARGE SCALE GENOMIC DNA]</scope>
    <source>
        <strain evidence="2 3">DAOM 194757</strain>
    </source>
</reference>
<dbReference type="InterPro" id="IPR011009">
    <property type="entry name" value="Kinase-like_dom_sf"/>
</dbReference>
<dbReference type="PROSITE" id="PS50011">
    <property type="entry name" value="PROTEIN_KINASE_DOM"/>
    <property type="match status" value="1"/>
</dbReference>
<dbReference type="Gene3D" id="1.10.510.10">
    <property type="entry name" value="Transferase(Phosphotransferase) domain 1"/>
    <property type="match status" value="1"/>
</dbReference>
<dbReference type="SUPFAM" id="SSF81901">
    <property type="entry name" value="HCP-like"/>
    <property type="match status" value="1"/>
</dbReference>
<gene>
    <name evidence="2" type="ORF">C2G38_2234770</name>
</gene>
<dbReference type="InterPro" id="IPR011990">
    <property type="entry name" value="TPR-like_helical_dom_sf"/>
</dbReference>
<evidence type="ECO:0000313" key="3">
    <source>
        <dbReference type="Proteomes" id="UP000266673"/>
    </source>
</evidence>
<organism evidence="2 3">
    <name type="scientific">Gigaspora rosea</name>
    <dbReference type="NCBI Taxonomy" id="44941"/>
    <lineage>
        <taxon>Eukaryota</taxon>
        <taxon>Fungi</taxon>
        <taxon>Fungi incertae sedis</taxon>
        <taxon>Mucoromycota</taxon>
        <taxon>Glomeromycotina</taxon>
        <taxon>Glomeromycetes</taxon>
        <taxon>Diversisporales</taxon>
        <taxon>Gigasporaceae</taxon>
        <taxon>Gigaspora</taxon>
    </lineage>
</organism>
<evidence type="ECO:0000259" key="1">
    <source>
        <dbReference type="PROSITE" id="PS50011"/>
    </source>
</evidence>
<dbReference type="STRING" id="44941.A0A397TZR7"/>
<dbReference type="SMART" id="SM00671">
    <property type="entry name" value="SEL1"/>
    <property type="match status" value="4"/>
</dbReference>
<dbReference type="Pfam" id="PF08238">
    <property type="entry name" value="Sel1"/>
    <property type="match status" value="4"/>
</dbReference>
<dbReference type="Gene3D" id="1.25.40.10">
    <property type="entry name" value="Tetratricopeptide repeat domain"/>
    <property type="match status" value="1"/>
</dbReference>
<dbReference type="GO" id="GO:0005524">
    <property type="term" value="F:ATP binding"/>
    <property type="evidence" value="ECO:0007669"/>
    <property type="project" value="InterPro"/>
</dbReference>
<dbReference type="InterPro" id="IPR052945">
    <property type="entry name" value="Mitotic_Regulator"/>
</dbReference>
<dbReference type="AlphaFoldDB" id="A0A397TZR7"/>
<feature type="non-terminal residue" evidence="2">
    <location>
        <position position="339"/>
    </location>
</feature>